<comment type="caution">
    <text evidence="4">The sequence shown here is derived from an EMBL/GenBank/DDBJ whole genome shotgun (WGS) entry which is preliminary data.</text>
</comment>
<dbReference type="AlphaFoldDB" id="A0A443YZD0"/>
<reference evidence="4 5" key="1">
    <citation type="submission" date="2018-12" db="EMBL/GenBank/DDBJ databases">
        <authorList>
            <person name="Li A."/>
            <person name="Zhang M."/>
            <person name="Zhu H."/>
        </authorList>
    </citation>
    <scope>NUCLEOTIDE SEQUENCE [LARGE SCALE GENOMIC DNA]</scope>
    <source>
        <strain evidence="4 5">R04H25</strain>
    </source>
</reference>
<keyword evidence="2" id="KW-0690">Ribosome biogenesis</keyword>
<dbReference type="OrthoDB" id="5677577at2"/>
<evidence type="ECO:0000256" key="1">
    <source>
        <dbReference type="ARBA" id="ARBA00022468"/>
    </source>
</evidence>
<dbReference type="GO" id="GO:0042254">
    <property type="term" value="P:ribosome biogenesis"/>
    <property type="evidence" value="ECO:0007669"/>
    <property type="project" value="UniProtKB-KW"/>
</dbReference>
<gene>
    <name evidence="4" type="ORF">EGC76_07885</name>
</gene>
<sequence>MTRVKKTRKTGPLAPAKQPQNDWEKPKGKTVPPKTTQKTKGHKPGSRSNPVTGSPKGSAKTEANALNDPRHGSKKPITLIDPAQQHVQQVKQPAFDRKAALAELSALENDQRLEQLLDRVDAGETLSKAEAAYVEERTERFAQLADLLGIDLDDDDDFDDEDDDARD</sequence>
<evidence type="ECO:0000256" key="3">
    <source>
        <dbReference type="SAM" id="MobiDB-lite"/>
    </source>
</evidence>
<keyword evidence="5" id="KW-1185">Reference proteome</keyword>
<organism evidence="4 5">
    <name type="scientific">Pseudidiomarina gelatinasegens</name>
    <dbReference type="NCBI Taxonomy" id="2487740"/>
    <lineage>
        <taxon>Bacteria</taxon>
        <taxon>Pseudomonadati</taxon>
        <taxon>Pseudomonadota</taxon>
        <taxon>Gammaproteobacteria</taxon>
        <taxon>Alteromonadales</taxon>
        <taxon>Idiomarinaceae</taxon>
        <taxon>Pseudidiomarina</taxon>
    </lineage>
</organism>
<feature type="region of interest" description="Disordered" evidence="3">
    <location>
        <begin position="1"/>
        <end position="78"/>
    </location>
</feature>
<accession>A0A443YZD0</accession>
<dbReference type="NCBIfam" id="NF003560">
    <property type="entry name" value="PRK05244.1-1"/>
    <property type="match status" value="1"/>
</dbReference>
<dbReference type="Proteomes" id="UP000288789">
    <property type="component" value="Unassembled WGS sequence"/>
</dbReference>
<evidence type="ECO:0000313" key="4">
    <source>
        <dbReference type="EMBL" id="RWU09537.1"/>
    </source>
</evidence>
<dbReference type="GO" id="GO:0005096">
    <property type="term" value="F:GTPase activator activity"/>
    <property type="evidence" value="ECO:0007669"/>
    <property type="project" value="UniProtKB-KW"/>
</dbReference>
<dbReference type="RefSeq" id="WP_128352442.1">
    <property type="nucleotide sequence ID" value="NZ_CAXBCQ010000018.1"/>
</dbReference>
<evidence type="ECO:0000256" key="2">
    <source>
        <dbReference type="ARBA" id="ARBA00022517"/>
    </source>
</evidence>
<name>A0A443YZD0_9GAMM</name>
<evidence type="ECO:0000313" key="5">
    <source>
        <dbReference type="Proteomes" id="UP000288789"/>
    </source>
</evidence>
<dbReference type="InterPro" id="IPR007336">
    <property type="entry name" value="YihI"/>
</dbReference>
<dbReference type="Pfam" id="PF04220">
    <property type="entry name" value="YihI"/>
    <property type="match status" value="1"/>
</dbReference>
<dbReference type="EMBL" id="RSFE01000005">
    <property type="protein sequence ID" value="RWU09537.1"/>
    <property type="molecule type" value="Genomic_DNA"/>
</dbReference>
<proteinExistence type="predicted"/>
<keyword evidence="1" id="KW-0343">GTPase activation</keyword>
<protein>
    <submittedName>
        <fullName evidence="4">GTPase-activating protein</fullName>
    </submittedName>
</protein>